<dbReference type="Pfam" id="PF05773">
    <property type="entry name" value="RWD"/>
    <property type="match status" value="1"/>
</dbReference>
<dbReference type="SMART" id="SM00591">
    <property type="entry name" value="RWD"/>
    <property type="match status" value="1"/>
</dbReference>
<keyword evidence="3" id="KW-1185">Reference proteome</keyword>
<evidence type="ECO:0000259" key="1">
    <source>
        <dbReference type="PROSITE" id="PS50908"/>
    </source>
</evidence>
<dbReference type="EnsemblMetazoa" id="G23952.5">
    <property type="protein sequence ID" value="G23952.5:cds"/>
    <property type="gene ID" value="G23952"/>
</dbReference>
<dbReference type="PANTHER" id="PTHR21275:SF1">
    <property type="entry name" value="RWD DOMAIN-CONTAINING PROTEIN 4"/>
    <property type="match status" value="1"/>
</dbReference>
<dbReference type="InterPro" id="IPR042770">
    <property type="entry name" value="RWDD4"/>
</dbReference>
<reference evidence="2" key="1">
    <citation type="submission" date="2022-08" db="UniProtKB">
        <authorList>
            <consortium name="EnsemblMetazoa"/>
        </authorList>
    </citation>
    <scope>IDENTIFICATION</scope>
    <source>
        <strain evidence="2">05x7-T-G4-1.051#20</strain>
    </source>
</reference>
<evidence type="ECO:0000313" key="3">
    <source>
        <dbReference type="Proteomes" id="UP000005408"/>
    </source>
</evidence>
<dbReference type="Proteomes" id="UP000005408">
    <property type="component" value="Unassembled WGS sequence"/>
</dbReference>
<name>A0A8W8KHT3_MAGGI</name>
<evidence type="ECO:0000313" key="2">
    <source>
        <dbReference type="EnsemblMetazoa" id="G23952.5:cds"/>
    </source>
</evidence>
<dbReference type="CDD" id="cd23817">
    <property type="entry name" value="RWD-RWDD4"/>
    <property type="match status" value="1"/>
</dbReference>
<dbReference type="InterPro" id="IPR006575">
    <property type="entry name" value="RWD_dom"/>
</dbReference>
<dbReference type="SUPFAM" id="SSF54495">
    <property type="entry name" value="UBC-like"/>
    <property type="match status" value="1"/>
</dbReference>
<dbReference type="Gene3D" id="3.10.110.10">
    <property type="entry name" value="Ubiquitin Conjugating Enzyme"/>
    <property type="match status" value="1"/>
</dbReference>
<dbReference type="PROSITE" id="PS50908">
    <property type="entry name" value="RWD"/>
    <property type="match status" value="1"/>
</dbReference>
<dbReference type="PANTHER" id="PTHR21275">
    <property type="entry name" value="RWD DOMAIN-CONTAINING PROTEIN 4"/>
    <property type="match status" value="1"/>
</dbReference>
<sequence>MHKVQAYFDQNGTQRNIDGQNMSCKEQQEEELEVLHSIYEGDDNFKEVSLTTFQYKYGAEGSFQSFNVEVVWGEDYPETPPQVNLDTFYNKHIYDNVKSKINEGLQEQIPDLLGCAMTYTLFEWVKENYDDLVAEQPESQPVTQVTEEKTVVVEVAKKKEKKEQLTKNQKRKIFDRLDASGERPRGWDWVDVIRHLSQTGSQN</sequence>
<dbReference type="AlphaFoldDB" id="A0A8W8KHT3"/>
<feature type="domain" description="RWD" evidence="1">
    <location>
        <begin position="30"/>
        <end position="132"/>
    </location>
</feature>
<protein>
    <recommendedName>
        <fullName evidence="1">RWD domain-containing protein</fullName>
    </recommendedName>
</protein>
<proteinExistence type="predicted"/>
<organism evidence="2 3">
    <name type="scientific">Magallana gigas</name>
    <name type="common">Pacific oyster</name>
    <name type="synonym">Crassostrea gigas</name>
    <dbReference type="NCBI Taxonomy" id="29159"/>
    <lineage>
        <taxon>Eukaryota</taxon>
        <taxon>Metazoa</taxon>
        <taxon>Spiralia</taxon>
        <taxon>Lophotrochozoa</taxon>
        <taxon>Mollusca</taxon>
        <taxon>Bivalvia</taxon>
        <taxon>Autobranchia</taxon>
        <taxon>Pteriomorphia</taxon>
        <taxon>Ostreida</taxon>
        <taxon>Ostreoidea</taxon>
        <taxon>Ostreidae</taxon>
        <taxon>Magallana</taxon>
    </lineage>
</organism>
<dbReference type="InterPro" id="IPR016135">
    <property type="entry name" value="UBQ-conjugating_enzyme/RWD"/>
</dbReference>
<accession>A0A8W8KHT3</accession>